<name>A0A3M2HIB6_9GAMM</name>
<protein>
    <submittedName>
        <fullName evidence="2">Uncharacterized protein</fullName>
    </submittedName>
</protein>
<keyword evidence="1" id="KW-1133">Transmembrane helix</keyword>
<sequence length="137" mass="14673">MPPRPLPIASLPGLALLAMGAAGSAAIWVLASFALNIWSSLFAFIATLDIVWLARMARLRPGPWRAAQAMLATALAIALAQWWLLASDVGAQLGLLPWESIPKMGGGFVWTLAKLRLEPFDLAIQAAAVTLAGWWSR</sequence>
<keyword evidence="1" id="KW-0472">Membrane</keyword>
<organism evidence="2 3">
    <name type="scientific">Solilutibacter pythonis</name>
    <dbReference type="NCBI Taxonomy" id="2483112"/>
    <lineage>
        <taxon>Bacteria</taxon>
        <taxon>Pseudomonadati</taxon>
        <taxon>Pseudomonadota</taxon>
        <taxon>Gammaproteobacteria</taxon>
        <taxon>Lysobacterales</taxon>
        <taxon>Lysobacteraceae</taxon>
        <taxon>Solilutibacter</taxon>
    </lineage>
</organism>
<accession>A0A3M2HIB6</accession>
<dbReference type="RefSeq" id="WP_122102068.1">
    <property type="nucleotide sequence ID" value="NZ_RFLY01000015.1"/>
</dbReference>
<gene>
    <name evidence="2" type="ORF">EBB59_10265</name>
</gene>
<dbReference type="EMBL" id="RFLY01000015">
    <property type="protein sequence ID" value="RMH89471.1"/>
    <property type="molecule type" value="Genomic_DNA"/>
</dbReference>
<comment type="caution">
    <text evidence="2">The sequence shown here is derived from an EMBL/GenBank/DDBJ whole genome shotgun (WGS) entry which is preliminary data.</text>
</comment>
<evidence type="ECO:0000313" key="3">
    <source>
        <dbReference type="Proteomes" id="UP000275012"/>
    </source>
</evidence>
<dbReference type="AlphaFoldDB" id="A0A3M2HIB6"/>
<feature type="transmembrane region" description="Helical" evidence="1">
    <location>
        <begin position="66"/>
        <end position="85"/>
    </location>
</feature>
<evidence type="ECO:0000313" key="2">
    <source>
        <dbReference type="EMBL" id="RMH89471.1"/>
    </source>
</evidence>
<evidence type="ECO:0000256" key="1">
    <source>
        <dbReference type="SAM" id="Phobius"/>
    </source>
</evidence>
<keyword evidence="3" id="KW-1185">Reference proteome</keyword>
<proteinExistence type="predicted"/>
<keyword evidence="1" id="KW-0812">Transmembrane</keyword>
<dbReference type="OrthoDB" id="5975450at2"/>
<reference evidence="2 3" key="1">
    <citation type="submission" date="2018-10" db="EMBL/GenBank/DDBJ databases">
        <title>Proposal of Lysobacter pythonis sp. nov. isolated from royal pythons (Python regius).</title>
        <authorList>
            <person name="Hans-Juergen B."/>
            <person name="Huptas C."/>
            <person name="Sandra B."/>
            <person name="Igor L."/>
            <person name="Joachim S."/>
            <person name="Siegfried S."/>
            <person name="Mareike W."/>
            <person name="Peter K."/>
        </authorList>
    </citation>
    <scope>NUCLEOTIDE SEQUENCE [LARGE SCALE GENOMIC DNA]</scope>
    <source>
        <strain evidence="2 3">4284/11</strain>
    </source>
</reference>
<feature type="transmembrane region" description="Helical" evidence="1">
    <location>
        <begin position="35"/>
        <end position="54"/>
    </location>
</feature>
<dbReference type="Proteomes" id="UP000275012">
    <property type="component" value="Unassembled WGS sequence"/>
</dbReference>